<accession>A0ABD5NY40</accession>
<dbReference type="PANTHER" id="PTHR30213">
    <property type="entry name" value="INNER MEMBRANE PROTEIN YHJD"/>
    <property type="match status" value="1"/>
</dbReference>
<keyword evidence="3 7" id="KW-0812">Transmembrane</keyword>
<evidence type="ECO:0000256" key="2">
    <source>
        <dbReference type="ARBA" id="ARBA00022475"/>
    </source>
</evidence>
<keyword evidence="2" id="KW-1003">Cell membrane</keyword>
<evidence type="ECO:0000313" key="8">
    <source>
        <dbReference type="EMBL" id="MFC4247022.1"/>
    </source>
</evidence>
<feature type="transmembrane region" description="Helical" evidence="7">
    <location>
        <begin position="192"/>
        <end position="213"/>
    </location>
</feature>
<feature type="compositionally biased region" description="Basic and acidic residues" evidence="6">
    <location>
        <begin position="264"/>
        <end position="282"/>
    </location>
</feature>
<sequence>MELRQALTSIYRTASDRDVTFLAAGFAYYAFVSLIPLVLLAFVLGSLLGGEALAERLITAAGDLLPAAGDELVTDALTTEAGRAEASLVALLVATWGALKVFRGLSKAFDEVYGTAGEVSFLEEVRDGIVVIVAIGGALVLMIVIGVVLGIVAREIPFVGTLSWLALVLGLFFAFLPIYYVLPPVSVRFVEIVPGAAVAAIGWTILQVGFQVYAANAARYAAYGAVGVVLLFVTWLYFAGILILVGAVVNVVVSRPDVAAPESPRSDRTEKRYNDSADRPDQ</sequence>
<dbReference type="InterPro" id="IPR017039">
    <property type="entry name" value="Virul_fac_BrkB"/>
</dbReference>
<feature type="region of interest" description="Disordered" evidence="6">
    <location>
        <begin position="259"/>
        <end position="282"/>
    </location>
</feature>
<dbReference type="PIRSF" id="PIRSF035875">
    <property type="entry name" value="RNase_BN"/>
    <property type="match status" value="1"/>
</dbReference>
<evidence type="ECO:0000256" key="5">
    <source>
        <dbReference type="ARBA" id="ARBA00023136"/>
    </source>
</evidence>
<comment type="subcellular location">
    <subcellularLocation>
        <location evidence="1">Cell membrane</location>
        <topology evidence="1">Multi-pass membrane protein</topology>
    </subcellularLocation>
</comment>
<feature type="transmembrane region" description="Helical" evidence="7">
    <location>
        <begin position="220"/>
        <end position="253"/>
    </location>
</feature>
<evidence type="ECO:0000256" key="6">
    <source>
        <dbReference type="SAM" id="MobiDB-lite"/>
    </source>
</evidence>
<dbReference type="EMBL" id="JBHSDJ010000024">
    <property type="protein sequence ID" value="MFC4247022.1"/>
    <property type="molecule type" value="Genomic_DNA"/>
</dbReference>
<name>A0ABD5NY40_9EURY</name>
<feature type="transmembrane region" description="Helical" evidence="7">
    <location>
        <begin position="129"/>
        <end position="152"/>
    </location>
</feature>
<proteinExistence type="predicted"/>
<keyword evidence="5 7" id="KW-0472">Membrane</keyword>
<evidence type="ECO:0000256" key="3">
    <source>
        <dbReference type="ARBA" id="ARBA00022692"/>
    </source>
</evidence>
<evidence type="ECO:0000313" key="9">
    <source>
        <dbReference type="Proteomes" id="UP001595821"/>
    </source>
</evidence>
<evidence type="ECO:0000256" key="7">
    <source>
        <dbReference type="SAM" id="Phobius"/>
    </source>
</evidence>
<reference evidence="8 9" key="1">
    <citation type="journal article" date="2014" name="Int. J. Syst. Evol. Microbiol.">
        <title>Complete genome sequence of Corynebacterium casei LMG S-19264T (=DSM 44701T), isolated from a smear-ripened cheese.</title>
        <authorList>
            <consortium name="US DOE Joint Genome Institute (JGI-PGF)"/>
            <person name="Walter F."/>
            <person name="Albersmeier A."/>
            <person name="Kalinowski J."/>
            <person name="Ruckert C."/>
        </authorList>
    </citation>
    <scope>NUCLEOTIDE SEQUENCE [LARGE SCALE GENOMIC DNA]</scope>
    <source>
        <strain evidence="8 9">IBRC-M 10912</strain>
    </source>
</reference>
<dbReference type="GO" id="GO:0005886">
    <property type="term" value="C:plasma membrane"/>
    <property type="evidence" value="ECO:0007669"/>
    <property type="project" value="UniProtKB-SubCell"/>
</dbReference>
<dbReference type="Pfam" id="PF03631">
    <property type="entry name" value="Virul_fac_BrkB"/>
    <property type="match status" value="1"/>
</dbReference>
<comment type="caution">
    <text evidence="8">The sequence shown here is derived from an EMBL/GenBank/DDBJ whole genome shotgun (WGS) entry which is preliminary data.</text>
</comment>
<feature type="transmembrane region" description="Helical" evidence="7">
    <location>
        <begin position="21"/>
        <end position="44"/>
    </location>
</feature>
<keyword evidence="4 7" id="KW-1133">Transmembrane helix</keyword>
<evidence type="ECO:0000256" key="4">
    <source>
        <dbReference type="ARBA" id="ARBA00022989"/>
    </source>
</evidence>
<gene>
    <name evidence="8" type="ORF">ACFOZ7_08425</name>
</gene>
<feature type="transmembrane region" description="Helical" evidence="7">
    <location>
        <begin position="159"/>
        <end position="180"/>
    </location>
</feature>
<organism evidence="8 9">
    <name type="scientific">Natribaculum luteum</name>
    <dbReference type="NCBI Taxonomy" id="1586232"/>
    <lineage>
        <taxon>Archaea</taxon>
        <taxon>Methanobacteriati</taxon>
        <taxon>Methanobacteriota</taxon>
        <taxon>Stenosarchaea group</taxon>
        <taxon>Halobacteria</taxon>
        <taxon>Halobacteriales</taxon>
        <taxon>Natrialbaceae</taxon>
        <taxon>Natribaculum</taxon>
    </lineage>
</organism>
<evidence type="ECO:0000256" key="1">
    <source>
        <dbReference type="ARBA" id="ARBA00004651"/>
    </source>
</evidence>
<dbReference type="Proteomes" id="UP001595821">
    <property type="component" value="Unassembled WGS sequence"/>
</dbReference>
<dbReference type="AlphaFoldDB" id="A0ABD5NY40"/>
<dbReference type="RefSeq" id="WP_246971037.1">
    <property type="nucleotide sequence ID" value="NZ_CP095397.1"/>
</dbReference>
<protein>
    <submittedName>
        <fullName evidence="8">YihY/virulence factor BrkB family protein</fullName>
    </submittedName>
</protein>
<dbReference type="PANTHER" id="PTHR30213:SF0">
    <property type="entry name" value="UPF0761 MEMBRANE PROTEIN YIHY"/>
    <property type="match status" value="1"/>
</dbReference>
<dbReference type="GeneID" id="71852164"/>